<dbReference type="GO" id="GO:0004866">
    <property type="term" value="F:endopeptidase inhibitor activity"/>
    <property type="evidence" value="ECO:0007669"/>
    <property type="project" value="InterPro"/>
</dbReference>
<dbReference type="PROSITE" id="PS51257">
    <property type="entry name" value="PROKAR_LIPOPROTEIN"/>
    <property type="match status" value="1"/>
</dbReference>
<dbReference type="InterPro" id="IPR047565">
    <property type="entry name" value="Alpha-macroglob_thiol-ester_cl"/>
</dbReference>
<evidence type="ECO:0000256" key="1">
    <source>
        <dbReference type="ARBA" id="ARBA00010556"/>
    </source>
</evidence>
<dbReference type="InterPro" id="IPR002890">
    <property type="entry name" value="MG2"/>
</dbReference>
<keyword evidence="2 3" id="KW-0732">Signal</keyword>
<dbReference type="Pfam" id="PF17973">
    <property type="entry name" value="bMG10"/>
    <property type="match status" value="1"/>
</dbReference>
<dbReference type="SUPFAM" id="SSF48239">
    <property type="entry name" value="Terpenoid cyclases/Protein prenyltransferases"/>
    <property type="match status" value="1"/>
</dbReference>
<evidence type="ECO:0000259" key="4">
    <source>
        <dbReference type="SMART" id="SM01359"/>
    </source>
</evidence>
<organism evidence="6 7">
    <name type="scientific">Treponema saccharophilum DSM 2985</name>
    <dbReference type="NCBI Taxonomy" id="907348"/>
    <lineage>
        <taxon>Bacteria</taxon>
        <taxon>Pseudomonadati</taxon>
        <taxon>Spirochaetota</taxon>
        <taxon>Spirochaetia</taxon>
        <taxon>Spirochaetales</taxon>
        <taxon>Treponemataceae</taxon>
        <taxon>Treponema</taxon>
    </lineage>
</organism>
<sequence length="1843" mass="203293">MKRKTGAAFAAAFCAFAFFFGSFFCGCSKKKQVQVSYNHETDVFIDAISPFCIGRMEPISVSFANDPVEKMDSAITLSPAVKGTWKYNERTAVFTPEEPYEGGSQIVLSVDCKKLFAAEFDDAVYRREFAVKNAEYKVAFDDIILNPESNTFTISGRLTTDIGIDEDAAKSMVAATENGSKRDVGWKATIDSAIWNFSVPVTQDDKAKSVEITWNGKKLGVDPQLDKLLAGSRKINFPKKGELAVIDINSANKNAISASFSQELDETQDISSFIKFSGKDDETKILADYKNYNSVINGNVLTVYTDSNWSDSTAVSFGEGIKGSDGTLLARSASAPINGTWEKPEIRFANDGVILPSSSGTILPVQTLNLQGLLIQAYAIESRNMNQFLQVNELDGQRELYRVGEPVWEKKVFFKWEDSDKDVFVNRGLDLTELVKKYPGGMFQIRVSFRHDQIMYRCTEGHRDFSAIPMPPDTIEEDGVREQSWWDYYNDLDYDTRSSFWYYDNDPCHPAYYMPRYNSRALITRNILITDLAVMAKMDANGKYYCTVSDLKTAAPVKNADVFLYSFIGKLLGSAKTDENGTVSFDEKSSKKAYVITASDGKHSSFLPLSNGTMLSTSHFDVGGERTEKGVKGAIYGERGVWRPGDDIYLTFVLQDLKKSLPADIPVTFTLSDPLGREVDSQVITESVDGFYKIETRTFDESATGNYDAKVKIGGNEWHKSLKVETVIPNRLAVSLETNSKYLSRTGNSFTVTGSWLHGAPVPGYKADVSVLFTPASTSFSRFSDYTFTNASRSVNSDRSIVWSGKLDSASTAKFDKDLYAGRNLPGKLRANFITRIFEPSDAYSTQSKSIEYSPYPHYVGIKLPKGDAARNMLLTDTDHTVDVVLLDPEGNEVPAGNIEWTIYKIDWKWWWEKDAYSSATYVSSQYVNRIDSGTAQITNGRGSFKFNIKYPDWGRYFVIATDSEGHSAAQIVYVDWPGWAGRAQEDGSGSAAMVALVSDKKRYKVGEQAHISFTANKSARAFVTIEKSGEVYKQEWIEPTDGTTVYDLPISSDMAPNVYVHLTLLQPHGQTENSLPVRLYGVIPVTVDDPETELSPVISVPPSFQPNSNATISVSEKNGKRMTYTLAVVDEGLLGLTNYHSPNLRSEFYKKEASQLSNWDLYKYVMSAYSGKLETLLAIGGSEDIRANGNNDENRFKPVVKFFGPFTIAPGEKKSQTFLMPEYIGAVRAMVIAGHAGSYGSAEKTVTVKSDLMVQATLPRTLGTDEEIMVPVTVFNNTESHQEADVALAVTGAIKSSFAQTVGLSPNETKTLFFKVMTKAEGKALFKATASCDSGTAKAETSVTVKSRGIPVAYNTLFSVPAGKSGTFKVDSPTENQTTELFAEISTFPQISLERRLSYLIEYPHGCIEQITSGGFPQLYIPEFTKLSKEKIEEIKTNVNSVLERYPKYQTGEKTFGYWPGSQTTHEWGTCYASHFMVEARNHGYSVSDDMLNSALSYLSKSSSSWENAGSGVSASVQAYRLFVLALAGRANIGAMNRLALSETLAGDSRLLLAASYAKSGRKSVAKELLEKYKEKGEGRRGYGSDFSSPLREKAVLLFAYGMIEDNAADKIAKQIAETLSGTQWLNTQETAWSLFSLIPFYTSKSKIPAAYELLSAGKKISNEISGGTVVEKLPASDSGVQEVTVANKGDKTIFGALTAKGMSKAGTEVEQNSGIRMTVTGLSGISEKETGDSVSVEIQITNTSGEDLQNLALTVPVPTGFEFTNERLSSDKIDSNYTYQDIRDDAIYTYFDLKASETVMFKFDATLAYKGNYIIPAIHAEAMYDDKISAVKPGQRVNLIK</sequence>
<dbReference type="SMART" id="SM01419">
    <property type="entry name" value="Thiol-ester_cl"/>
    <property type="match status" value="1"/>
</dbReference>
<dbReference type="Proteomes" id="UP000003571">
    <property type="component" value="Unassembled WGS sequence"/>
</dbReference>
<evidence type="ECO:0000313" key="7">
    <source>
        <dbReference type="Proteomes" id="UP000003571"/>
    </source>
</evidence>
<dbReference type="InterPro" id="IPR041246">
    <property type="entry name" value="Bact_MG10"/>
</dbReference>
<dbReference type="PATRIC" id="fig|907348.3.peg.1391"/>
<dbReference type="CDD" id="cd02891">
    <property type="entry name" value="A2M_like"/>
    <property type="match status" value="1"/>
</dbReference>
<dbReference type="EMBL" id="AGRW01000045">
    <property type="protein sequence ID" value="EIC01878.1"/>
    <property type="molecule type" value="Genomic_DNA"/>
</dbReference>
<dbReference type="InterPro" id="IPR041203">
    <property type="entry name" value="Bact_A2M_MG5"/>
</dbReference>
<dbReference type="InterPro" id="IPR011625">
    <property type="entry name" value="A2M_N_BRD"/>
</dbReference>
<dbReference type="InterPro" id="IPR021868">
    <property type="entry name" value="Alpha_2_Macroglob_MG3"/>
</dbReference>
<protein>
    <submittedName>
        <fullName evidence="6">Alpha-2-macroglobulin domain protein</fullName>
    </submittedName>
</protein>
<dbReference type="Gene3D" id="2.60.40.1930">
    <property type="match status" value="1"/>
</dbReference>
<evidence type="ECO:0000259" key="5">
    <source>
        <dbReference type="SMART" id="SM01360"/>
    </source>
</evidence>
<dbReference type="Gene3D" id="2.60.40.10">
    <property type="entry name" value="Immunoglobulins"/>
    <property type="match status" value="1"/>
</dbReference>
<dbReference type="Gene3D" id="1.50.10.20">
    <property type="match status" value="1"/>
</dbReference>
<dbReference type="STRING" id="907348.TresaDRAFT_1630"/>
<dbReference type="Pfam" id="PF00207">
    <property type="entry name" value="A2M"/>
    <property type="match status" value="1"/>
</dbReference>
<dbReference type="InterPro" id="IPR051802">
    <property type="entry name" value="YfhM-like"/>
</dbReference>
<feature type="chain" id="PRO_5003610210" evidence="3">
    <location>
        <begin position="26"/>
        <end position="1843"/>
    </location>
</feature>
<dbReference type="Pfam" id="PF17962">
    <property type="entry name" value="bMG6"/>
    <property type="match status" value="1"/>
</dbReference>
<dbReference type="OrthoDB" id="9767116at2"/>
<evidence type="ECO:0000256" key="3">
    <source>
        <dbReference type="SAM" id="SignalP"/>
    </source>
</evidence>
<dbReference type="Pfam" id="PF07703">
    <property type="entry name" value="A2M_BRD"/>
    <property type="match status" value="1"/>
</dbReference>
<reference evidence="6 7" key="1">
    <citation type="submission" date="2011-09" db="EMBL/GenBank/DDBJ databases">
        <title>The draft genome of Treponema saccharophilum DSM 2985.</title>
        <authorList>
            <consortium name="US DOE Joint Genome Institute (JGI-PGF)"/>
            <person name="Lucas S."/>
            <person name="Copeland A."/>
            <person name="Lapidus A."/>
            <person name="Glavina del Rio T."/>
            <person name="Dalin E."/>
            <person name="Tice H."/>
            <person name="Bruce D."/>
            <person name="Goodwin L."/>
            <person name="Pitluck S."/>
            <person name="Peters L."/>
            <person name="Kyrpides N."/>
            <person name="Mavromatis K."/>
            <person name="Ivanova N."/>
            <person name="Markowitz V."/>
            <person name="Cheng J.-F."/>
            <person name="Hugenholtz P."/>
            <person name="Woyke T."/>
            <person name="Wu D."/>
            <person name="Gronow S."/>
            <person name="Wellnitz S."/>
            <person name="Brambilla E."/>
            <person name="Klenk H.-P."/>
            <person name="Eisen J.A."/>
        </authorList>
    </citation>
    <scope>NUCLEOTIDE SEQUENCE [LARGE SCALE GENOMIC DNA]</scope>
    <source>
        <strain evidence="6 7">DSM 2985</strain>
    </source>
</reference>
<evidence type="ECO:0000256" key="2">
    <source>
        <dbReference type="ARBA" id="ARBA00022729"/>
    </source>
</evidence>
<comment type="similarity">
    <text evidence="1">Belongs to the protease inhibitor I39 (alpha-2-macroglobulin) family. Bacterial alpha-2-macroglobulin subfamily.</text>
</comment>
<evidence type="ECO:0000313" key="6">
    <source>
        <dbReference type="EMBL" id="EIC01878.1"/>
    </source>
</evidence>
<comment type="caution">
    <text evidence="6">The sequence shown here is derived from an EMBL/GenBank/DDBJ whole genome shotgun (WGS) entry which is preliminary data.</text>
</comment>
<dbReference type="SMART" id="SM01359">
    <property type="entry name" value="A2M_N_2"/>
    <property type="match status" value="1"/>
</dbReference>
<dbReference type="InterPro" id="IPR041462">
    <property type="entry name" value="Bact_A2M_MG6"/>
</dbReference>
<dbReference type="Pfam" id="PF17972">
    <property type="entry name" value="bMG5"/>
    <property type="match status" value="1"/>
</dbReference>
<dbReference type="eggNOG" id="COG2373">
    <property type="taxonomic scope" value="Bacteria"/>
</dbReference>
<dbReference type="Pfam" id="PF11974">
    <property type="entry name" value="bMG3"/>
    <property type="match status" value="1"/>
</dbReference>
<dbReference type="RefSeq" id="WP_002704099.1">
    <property type="nucleotide sequence ID" value="NZ_AGRW01000045.1"/>
</dbReference>
<keyword evidence="7" id="KW-1185">Reference proteome</keyword>
<name>H7EKH3_9SPIR</name>
<dbReference type="Pfam" id="PF01835">
    <property type="entry name" value="MG2"/>
    <property type="match status" value="1"/>
</dbReference>
<feature type="signal peptide" evidence="3">
    <location>
        <begin position="1"/>
        <end position="25"/>
    </location>
</feature>
<dbReference type="InterPro" id="IPR001599">
    <property type="entry name" value="Macroglobln_a2"/>
</dbReference>
<gene>
    <name evidence="6" type="ORF">TresaDRAFT_1630</name>
</gene>
<dbReference type="PANTHER" id="PTHR40094:SF1">
    <property type="entry name" value="UBIQUITIN DOMAIN-CONTAINING PROTEIN"/>
    <property type="match status" value="1"/>
</dbReference>
<feature type="domain" description="Alpha-2-macroglobulin bait region" evidence="4">
    <location>
        <begin position="995"/>
        <end position="1137"/>
    </location>
</feature>
<dbReference type="Gene3D" id="2.60.40.3710">
    <property type="match status" value="1"/>
</dbReference>
<dbReference type="InterPro" id="IPR013783">
    <property type="entry name" value="Ig-like_fold"/>
</dbReference>
<accession>H7EKH3</accession>
<dbReference type="SMART" id="SM01360">
    <property type="entry name" value="A2M"/>
    <property type="match status" value="1"/>
</dbReference>
<proteinExistence type="inferred from homology"/>
<dbReference type="PANTHER" id="PTHR40094">
    <property type="entry name" value="ALPHA-2-MACROGLOBULIN HOMOLOG"/>
    <property type="match status" value="1"/>
</dbReference>
<feature type="domain" description="Alpha-2-macroglobulin" evidence="5">
    <location>
        <begin position="1200"/>
        <end position="1289"/>
    </location>
</feature>
<dbReference type="InterPro" id="IPR008930">
    <property type="entry name" value="Terpenoid_cyclase/PrenylTrfase"/>
</dbReference>